<dbReference type="PROSITE" id="PS50102">
    <property type="entry name" value="RRM"/>
    <property type="match status" value="1"/>
</dbReference>
<dbReference type="PANTHER" id="PTHR48027">
    <property type="entry name" value="HETEROGENEOUS NUCLEAR RIBONUCLEOPROTEIN 87F-RELATED"/>
    <property type="match status" value="1"/>
</dbReference>
<feature type="compositionally biased region" description="Basic and acidic residues" evidence="3">
    <location>
        <begin position="80"/>
        <end position="109"/>
    </location>
</feature>
<evidence type="ECO:0000256" key="1">
    <source>
        <dbReference type="ARBA" id="ARBA00022884"/>
    </source>
</evidence>
<evidence type="ECO:0000259" key="4">
    <source>
        <dbReference type="PROSITE" id="PS50102"/>
    </source>
</evidence>
<feature type="compositionally biased region" description="Polar residues" evidence="3">
    <location>
        <begin position="131"/>
        <end position="158"/>
    </location>
</feature>
<feature type="region of interest" description="Disordered" evidence="3">
    <location>
        <begin position="51"/>
        <end position="109"/>
    </location>
</feature>
<evidence type="ECO:0000256" key="2">
    <source>
        <dbReference type="PROSITE-ProRule" id="PRU00176"/>
    </source>
</evidence>
<organism evidence="5 6">
    <name type="scientific">Rubus argutus</name>
    <name type="common">Southern blackberry</name>
    <dbReference type="NCBI Taxonomy" id="59490"/>
    <lineage>
        <taxon>Eukaryota</taxon>
        <taxon>Viridiplantae</taxon>
        <taxon>Streptophyta</taxon>
        <taxon>Embryophyta</taxon>
        <taxon>Tracheophyta</taxon>
        <taxon>Spermatophyta</taxon>
        <taxon>Magnoliopsida</taxon>
        <taxon>eudicotyledons</taxon>
        <taxon>Gunneridae</taxon>
        <taxon>Pentapetalae</taxon>
        <taxon>rosids</taxon>
        <taxon>fabids</taxon>
        <taxon>Rosales</taxon>
        <taxon>Rosaceae</taxon>
        <taxon>Rosoideae</taxon>
        <taxon>Rosoideae incertae sedis</taxon>
        <taxon>Rubus</taxon>
    </lineage>
</organism>
<name>A0AAW1XPQ1_RUBAR</name>
<feature type="compositionally biased region" description="Basic and acidic residues" evidence="3">
    <location>
        <begin position="215"/>
        <end position="227"/>
    </location>
</feature>
<gene>
    <name evidence="5" type="ORF">M0R45_015257</name>
</gene>
<feature type="compositionally biased region" description="Basic and acidic residues" evidence="3">
    <location>
        <begin position="371"/>
        <end position="384"/>
    </location>
</feature>
<feature type="region of interest" description="Disordered" evidence="3">
    <location>
        <begin position="131"/>
        <end position="187"/>
    </location>
</feature>
<dbReference type="EMBL" id="JBEDUW010000003">
    <property type="protein sequence ID" value="KAK9938527.1"/>
    <property type="molecule type" value="Genomic_DNA"/>
</dbReference>
<comment type="caution">
    <text evidence="5">The sequence shown here is derived from an EMBL/GenBank/DDBJ whole genome shotgun (WGS) entry which is preliminary data.</text>
</comment>
<dbReference type="InterPro" id="IPR012677">
    <property type="entry name" value="Nucleotide-bd_a/b_plait_sf"/>
</dbReference>
<evidence type="ECO:0000256" key="3">
    <source>
        <dbReference type="SAM" id="MobiDB-lite"/>
    </source>
</evidence>
<accession>A0AAW1XPQ1</accession>
<sequence>MDECLENDDSMLAREPDIKFAVDNVEVVHGYMDEKSFDIRDDYIEDLNQHEQQLSHSRHAEFKNEISESLPEKSYLVPSESDHDNAMETKSDLDQDRTQSPFNDDKHYQGEMDELRDSNFFKTSSQYKSQAFDNETGTEDSPNSQESPLIENTNQGASDSDLVRPPHTGRARNICTEKSQEDLNTSSIHEIEREVSDLQIRQSLSSSKSYWLDNEPNKDDSPGEKRMPRLPQSDFQFCGRTARGSISPMTRRQISISPEGFPSPLHSFNGHKHISSRQGKTSASTHGIQQEPLHKDSSPVKHISASQKYHHSPPTYRKREKSESRSPIQHRGSLTRHRGSPIHHRDSPTRHRGSPICDRDSPTQHRGSLVRHRDSYAYQRDYRNRSRSRSPYSRSHHRSRSPYSRSHHRSRSPYSRDHRRLTRRRHSPRRRFSRYGRVHDIRIVRDKRSGDSRGFGFLTLESDEDADAAIRALDETEWNGRIILVEKNRKVEEPLH</sequence>
<keyword evidence="1 2" id="KW-0694">RNA-binding</keyword>
<feature type="compositionally biased region" description="Polar residues" evidence="3">
    <location>
        <begin position="276"/>
        <end position="288"/>
    </location>
</feature>
<feature type="compositionally biased region" description="Basic residues" evidence="3">
    <location>
        <begin position="333"/>
        <end position="342"/>
    </location>
</feature>
<feature type="compositionally biased region" description="Basic residues" evidence="3">
    <location>
        <begin position="308"/>
        <end position="319"/>
    </location>
</feature>
<dbReference type="Pfam" id="PF00076">
    <property type="entry name" value="RRM_1"/>
    <property type="match status" value="1"/>
</dbReference>
<dbReference type="AlphaFoldDB" id="A0AAW1XPQ1"/>
<evidence type="ECO:0000313" key="5">
    <source>
        <dbReference type="EMBL" id="KAK9938527.1"/>
    </source>
</evidence>
<feature type="region of interest" description="Disordered" evidence="3">
    <location>
        <begin position="209"/>
        <end position="433"/>
    </location>
</feature>
<dbReference type="SUPFAM" id="SSF54928">
    <property type="entry name" value="RNA-binding domain, RBD"/>
    <property type="match status" value="1"/>
</dbReference>
<feature type="compositionally biased region" description="Basic residues" evidence="3">
    <location>
        <begin position="394"/>
        <end position="433"/>
    </location>
</feature>
<dbReference type="SMART" id="SM00360">
    <property type="entry name" value="RRM"/>
    <property type="match status" value="1"/>
</dbReference>
<dbReference type="GO" id="GO:0003723">
    <property type="term" value="F:RNA binding"/>
    <property type="evidence" value="ECO:0007669"/>
    <property type="project" value="UniProtKB-UniRule"/>
</dbReference>
<protein>
    <recommendedName>
        <fullName evidence="4">RRM domain-containing protein</fullName>
    </recommendedName>
</protein>
<dbReference type="InterPro" id="IPR035979">
    <property type="entry name" value="RBD_domain_sf"/>
</dbReference>
<feature type="compositionally biased region" description="Polar residues" evidence="3">
    <location>
        <begin position="247"/>
        <end position="256"/>
    </location>
</feature>
<feature type="domain" description="RRM" evidence="4">
    <location>
        <begin position="429"/>
        <end position="490"/>
    </location>
</feature>
<proteinExistence type="predicted"/>
<dbReference type="InterPro" id="IPR052462">
    <property type="entry name" value="SLIRP/GR-RBP-like"/>
</dbReference>
<dbReference type="Proteomes" id="UP001457282">
    <property type="component" value="Unassembled WGS sequence"/>
</dbReference>
<dbReference type="Gene3D" id="3.30.70.330">
    <property type="match status" value="1"/>
</dbReference>
<reference evidence="5 6" key="1">
    <citation type="journal article" date="2023" name="G3 (Bethesda)">
        <title>A chromosome-length genome assembly and annotation of blackberry (Rubus argutus, cv. 'Hillquist').</title>
        <authorList>
            <person name="Bruna T."/>
            <person name="Aryal R."/>
            <person name="Dudchenko O."/>
            <person name="Sargent D.J."/>
            <person name="Mead D."/>
            <person name="Buti M."/>
            <person name="Cavallini A."/>
            <person name="Hytonen T."/>
            <person name="Andres J."/>
            <person name="Pham M."/>
            <person name="Weisz D."/>
            <person name="Mascagni F."/>
            <person name="Usai G."/>
            <person name="Natali L."/>
            <person name="Bassil N."/>
            <person name="Fernandez G.E."/>
            <person name="Lomsadze A."/>
            <person name="Armour M."/>
            <person name="Olukolu B."/>
            <person name="Poorten T."/>
            <person name="Britton C."/>
            <person name="Davik J."/>
            <person name="Ashrafi H."/>
            <person name="Aiden E.L."/>
            <person name="Borodovsky M."/>
            <person name="Worthington M."/>
        </authorList>
    </citation>
    <scope>NUCLEOTIDE SEQUENCE [LARGE SCALE GENOMIC DNA]</scope>
    <source>
        <strain evidence="5">PI 553951</strain>
    </source>
</reference>
<keyword evidence="6" id="KW-1185">Reference proteome</keyword>
<dbReference type="InterPro" id="IPR000504">
    <property type="entry name" value="RRM_dom"/>
</dbReference>
<evidence type="ECO:0000313" key="6">
    <source>
        <dbReference type="Proteomes" id="UP001457282"/>
    </source>
</evidence>